<dbReference type="GO" id="GO:0016706">
    <property type="term" value="F:2-oxoglutarate-dependent dioxygenase activity"/>
    <property type="evidence" value="ECO:0007669"/>
    <property type="project" value="UniProtKB-ARBA"/>
</dbReference>
<protein>
    <submittedName>
        <fullName evidence="2">Phytanoyl-CoA dioxygenase</fullName>
    </submittedName>
</protein>
<evidence type="ECO:0000313" key="3">
    <source>
        <dbReference type="Proteomes" id="UP000446768"/>
    </source>
</evidence>
<accession>A0A7X2LS14</accession>
<dbReference type="PANTHER" id="PTHR20883:SF48">
    <property type="entry name" value="ECTOINE DIOXYGENASE"/>
    <property type="match status" value="1"/>
</dbReference>
<comment type="caution">
    <text evidence="2">The sequence shown here is derived from an EMBL/GenBank/DDBJ whole genome shotgun (WGS) entry which is preliminary data.</text>
</comment>
<gene>
    <name evidence="2" type="ORF">GJ700_06600</name>
</gene>
<dbReference type="Pfam" id="PF05721">
    <property type="entry name" value="PhyH"/>
    <property type="match status" value="1"/>
</dbReference>
<evidence type="ECO:0000256" key="1">
    <source>
        <dbReference type="ARBA" id="ARBA00001954"/>
    </source>
</evidence>
<dbReference type="EMBL" id="WKJJ01000003">
    <property type="protein sequence ID" value="MRV71388.1"/>
    <property type="molecule type" value="Genomic_DNA"/>
</dbReference>
<proteinExistence type="predicted"/>
<keyword evidence="3" id="KW-1185">Reference proteome</keyword>
<dbReference type="SUPFAM" id="SSF51197">
    <property type="entry name" value="Clavaminate synthase-like"/>
    <property type="match status" value="1"/>
</dbReference>
<comment type="cofactor">
    <cofactor evidence="1">
        <name>Fe(2+)</name>
        <dbReference type="ChEBI" id="CHEBI:29033"/>
    </cofactor>
</comment>
<sequence>MEHLLPGVPLVESPFFRRIFDDPAIHPTVRSVAHSLATQGFALIEFPDADFSRKAESVKAALGNRFDFDAWRAHGHREGVSLRVRDAWQFNQDVRNIAGNPAILALLGQLYGRRARPFQTLNFPVGTQQHVHSDTVHFHSNPERFMCGVWVAMDDVDENNGPLMYYPGSHRWPVYTNEHIGQCSADREDLPTQALYEPMWRALVEEHGVQPQIFHAKKGQALIWAANLLHGGAPQLDAMRTRWSQVTHYFFDDCAYYVPMMSDPFYGSIAFRHLTDIATGEPMPHRYAGRAVPASFLESSVPPNMRWMADFDGALYLAANPDVAASGIGAMEHYWLHGRREGRKLRP</sequence>
<dbReference type="PANTHER" id="PTHR20883">
    <property type="entry name" value="PHYTANOYL-COA DIOXYGENASE DOMAIN CONTAINING 1"/>
    <property type="match status" value="1"/>
</dbReference>
<keyword evidence="2" id="KW-0560">Oxidoreductase</keyword>
<dbReference type="Proteomes" id="UP000446768">
    <property type="component" value="Unassembled WGS sequence"/>
</dbReference>
<keyword evidence="2" id="KW-0223">Dioxygenase</keyword>
<name>A0A7X2LS14_9BURK</name>
<dbReference type="AlphaFoldDB" id="A0A7X2LS14"/>
<evidence type="ECO:0000313" key="2">
    <source>
        <dbReference type="EMBL" id="MRV71388.1"/>
    </source>
</evidence>
<reference evidence="2 3" key="1">
    <citation type="submission" date="2019-11" db="EMBL/GenBank/DDBJ databases">
        <title>Novel species isolated from a subtropical stream in China.</title>
        <authorList>
            <person name="Lu H."/>
        </authorList>
    </citation>
    <scope>NUCLEOTIDE SEQUENCE [LARGE SCALE GENOMIC DNA]</scope>
    <source>
        <strain evidence="2 3">FT92W</strain>
    </source>
</reference>
<dbReference type="GO" id="GO:0005506">
    <property type="term" value="F:iron ion binding"/>
    <property type="evidence" value="ECO:0007669"/>
    <property type="project" value="UniProtKB-ARBA"/>
</dbReference>
<dbReference type="Gene3D" id="2.60.120.620">
    <property type="entry name" value="q2cbj1_9rhob like domain"/>
    <property type="match status" value="1"/>
</dbReference>
<organism evidence="2 3">
    <name type="scientific">Pseudoduganella rivuli</name>
    <dbReference type="NCBI Taxonomy" id="2666085"/>
    <lineage>
        <taxon>Bacteria</taxon>
        <taxon>Pseudomonadati</taxon>
        <taxon>Pseudomonadota</taxon>
        <taxon>Betaproteobacteria</taxon>
        <taxon>Burkholderiales</taxon>
        <taxon>Oxalobacteraceae</taxon>
        <taxon>Telluria group</taxon>
        <taxon>Pseudoduganella</taxon>
    </lineage>
</organism>
<dbReference type="RefSeq" id="WP_154371850.1">
    <property type="nucleotide sequence ID" value="NZ_WKJJ01000003.1"/>
</dbReference>
<dbReference type="InterPro" id="IPR008775">
    <property type="entry name" value="Phytyl_CoA_dOase-like"/>
</dbReference>